<dbReference type="AlphaFoldDB" id="A0A934MEP5"/>
<feature type="domain" description="Cytochrome c" evidence="7">
    <location>
        <begin position="42"/>
        <end position="141"/>
    </location>
</feature>
<evidence type="ECO:0000256" key="2">
    <source>
        <dbReference type="ARBA" id="ARBA00022617"/>
    </source>
</evidence>
<dbReference type="PRINTS" id="PR00604">
    <property type="entry name" value="CYTCHRMECIAB"/>
</dbReference>
<dbReference type="SUPFAM" id="SSF46626">
    <property type="entry name" value="Cytochrome c"/>
    <property type="match status" value="1"/>
</dbReference>
<keyword evidence="9" id="KW-1185">Reference proteome</keyword>
<evidence type="ECO:0000256" key="1">
    <source>
        <dbReference type="ARBA" id="ARBA00022448"/>
    </source>
</evidence>
<keyword evidence="3 6" id="KW-0479">Metal-binding</keyword>
<evidence type="ECO:0000313" key="8">
    <source>
        <dbReference type="EMBL" id="MBJ3774115.1"/>
    </source>
</evidence>
<evidence type="ECO:0000259" key="7">
    <source>
        <dbReference type="PROSITE" id="PS51007"/>
    </source>
</evidence>
<dbReference type="Gene3D" id="1.10.760.10">
    <property type="entry name" value="Cytochrome c-like domain"/>
    <property type="match status" value="1"/>
</dbReference>
<keyword evidence="4" id="KW-0249">Electron transport</keyword>
<dbReference type="InterPro" id="IPR002327">
    <property type="entry name" value="Cyt_c_1A/1B"/>
</dbReference>
<keyword evidence="1" id="KW-0813">Transport</keyword>
<dbReference type="InterPro" id="IPR009056">
    <property type="entry name" value="Cyt_c-like_dom"/>
</dbReference>
<sequence length="143" mass="15058">MVELEGGAGMRRVAGWLVRGAALGAAVLVAACSGEEEKTVSPEVTAGEAIYKDQCAVCHDQTAAAAVAPDLTGVVGRKAGTWKDFVYSTAMANSDIVWSKETLDAFLKSPTTYLPGTNMGYFGLADDTQRAELVAYLEHISQP</sequence>
<evidence type="ECO:0000256" key="3">
    <source>
        <dbReference type="ARBA" id="ARBA00022723"/>
    </source>
</evidence>
<dbReference type="GO" id="GO:0009055">
    <property type="term" value="F:electron transfer activity"/>
    <property type="evidence" value="ECO:0007669"/>
    <property type="project" value="InterPro"/>
</dbReference>
<dbReference type="GO" id="GO:0020037">
    <property type="term" value="F:heme binding"/>
    <property type="evidence" value="ECO:0007669"/>
    <property type="project" value="InterPro"/>
</dbReference>
<dbReference type="InterPro" id="IPR036909">
    <property type="entry name" value="Cyt_c-like_dom_sf"/>
</dbReference>
<proteinExistence type="predicted"/>
<organism evidence="8 9">
    <name type="scientific">Acuticoccus mangrovi</name>
    <dbReference type="NCBI Taxonomy" id="2796142"/>
    <lineage>
        <taxon>Bacteria</taxon>
        <taxon>Pseudomonadati</taxon>
        <taxon>Pseudomonadota</taxon>
        <taxon>Alphaproteobacteria</taxon>
        <taxon>Hyphomicrobiales</taxon>
        <taxon>Amorphaceae</taxon>
        <taxon>Acuticoccus</taxon>
    </lineage>
</organism>
<comment type="caution">
    <text evidence="8">The sequence shown here is derived from an EMBL/GenBank/DDBJ whole genome shotgun (WGS) entry which is preliminary data.</text>
</comment>
<protein>
    <submittedName>
        <fullName evidence="8">C-type cytochrome</fullName>
    </submittedName>
</protein>
<dbReference type="Pfam" id="PF00034">
    <property type="entry name" value="Cytochrom_C"/>
    <property type="match status" value="1"/>
</dbReference>
<evidence type="ECO:0000256" key="6">
    <source>
        <dbReference type="PROSITE-ProRule" id="PRU00433"/>
    </source>
</evidence>
<keyword evidence="5 6" id="KW-0408">Iron</keyword>
<dbReference type="PANTHER" id="PTHR11961">
    <property type="entry name" value="CYTOCHROME C"/>
    <property type="match status" value="1"/>
</dbReference>
<reference evidence="8" key="1">
    <citation type="submission" date="2020-12" db="EMBL/GenBank/DDBJ databases">
        <title>Bacterial taxonomy.</title>
        <authorList>
            <person name="Pan X."/>
        </authorList>
    </citation>
    <scope>NUCLEOTIDE SEQUENCE</scope>
    <source>
        <strain evidence="8">B2012</strain>
    </source>
</reference>
<dbReference type="PROSITE" id="PS51007">
    <property type="entry name" value="CYTC"/>
    <property type="match status" value="1"/>
</dbReference>
<dbReference type="RefSeq" id="WP_198880017.1">
    <property type="nucleotide sequence ID" value="NZ_JAEKJA010000001.1"/>
</dbReference>
<evidence type="ECO:0000256" key="5">
    <source>
        <dbReference type="ARBA" id="ARBA00023004"/>
    </source>
</evidence>
<keyword evidence="2 6" id="KW-0349">Heme</keyword>
<dbReference type="GO" id="GO:0046872">
    <property type="term" value="F:metal ion binding"/>
    <property type="evidence" value="ECO:0007669"/>
    <property type="project" value="UniProtKB-KW"/>
</dbReference>
<accession>A0A934MEP5</accession>
<gene>
    <name evidence="8" type="ORF">JCR33_00335</name>
</gene>
<dbReference type="EMBL" id="JAEKJA010000001">
    <property type="protein sequence ID" value="MBJ3774115.1"/>
    <property type="molecule type" value="Genomic_DNA"/>
</dbReference>
<dbReference type="Proteomes" id="UP000609531">
    <property type="component" value="Unassembled WGS sequence"/>
</dbReference>
<name>A0A934MEP5_9HYPH</name>
<evidence type="ECO:0000256" key="4">
    <source>
        <dbReference type="ARBA" id="ARBA00022982"/>
    </source>
</evidence>
<evidence type="ECO:0000313" key="9">
    <source>
        <dbReference type="Proteomes" id="UP000609531"/>
    </source>
</evidence>